<dbReference type="Pfam" id="PF23795">
    <property type="entry name" value="SH3_YKFC_2nd"/>
    <property type="match status" value="1"/>
</dbReference>
<sequence length="300" mass="31778">MPPTTTSATHAVGVRTTTLWRTPESPRPIDAPILAADPRGWAAAQDREARLGLDGIADTQLLLGEPVELLEERDGWARVVVPWQPSGADPRGYPGWVPLAHLTTPPAASVEEAVVVESTAVLRRTPGGPPVLDDVSYATILPVASQADGAALVHLPGGGQAWLDEGFLVRKASRQLPVDASAVLEQARRFVGLDYLWSGMCAFGLDCSGLVHISFRALGRVVPRDAKDQADFAEPVPLDEVQAGDLFFFAKPGKEISHVGFATGAESVILHAPGTGNPVEEAPMSGRRKQTLTSAGRLTV</sequence>
<feature type="domain" description="NlpC/P60" evidence="6">
    <location>
        <begin position="177"/>
        <end position="299"/>
    </location>
</feature>
<proteinExistence type="inferred from homology"/>
<evidence type="ECO:0000256" key="5">
    <source>
        <dbReference type="SAM" id="MobiDB-lite"/>
    </source>
</evidence>
<dbReference type="InterPro" id="IPR057812">
    <property type="entry name" value="SH3_YKFC_2nd"/>
</dbReference>
<evidence type="ECO:0000313" key="8">
    <source>
        <dbReference type="Proteomes" id="UP001595699"/>
    </source>
</evidence>
<keyword evidence="3" id="KW-0378">Hydrolase</keyword>
<evidence type="ECO:0000313" key="7">
    <source>
        <dbReference type="EMBL" id="MFC3764948.1"/>
    </source>
</evidence>
<dbReference type="InterPro" id="IPR038765">
    <property type="entry name" value="Papain-like_cys_pep_sf"/>
</dbReference>
<comment type="caution">
    <text evidence="7">The sequence shown here is derived from an EMBL/GenBank/DDBJ whole genome shotgun (WGS) entry which is preliminary data.</text>
</comment>
<keyword evidence="4" id="KW-0788">Thiol protease</keyword>
<keyword evidence="8" id="KW-1185">Reference proteome</keyword>
<comment type="similarity">
    <text evidence="1">Belongs to the peptidase C40 family.</text>
</comment>
<reference evidence="8" key="1">
    <citation type="journal article" date="2019" name="Int. J. Syst. Evol. Microbiol.">
        <title>The Global Catalogue of Microorganisms (GCM) 10K type strain sequencing project: providing services to taxonomists for standard genome sequencing and annotation.</title>
        <authorList>
            <consortium name="The Broad Institute Genomics Platform"/>
            <consortium name="The Broad Institute Genome Sequencing Center for Infectious Disease"/>
            <person name="Wu L."/>
            <person name="Ma J."/>
        </authorList>
    </citation>
    <scope>NUCLEOTIDE SEQUENCE [LARGE SCALE GENOMIC DNA]</scope>
    <source>
        <strain evidence="8">CGMCC 4.7241</strain>
    </source>
</reference>
<evidence type="ECO:0000259" key="6">
    <source>
        <dbReference type="PROSITE" id="PS51935"/>
    </source>
</evidence>
<evidence type="ECO:0000256" key="2">
    <source>
        <dbReference type="ARBA" id="ARBA00022670"/>
    </source>
</evidence>
<dbReference type="InterPro" id="IPR000064">
    <property type="entry name" value="NLP_P60_dom"/>
</dbReference>
<organism evidence="7 8">
    <name type="scientific">Tenggerimyces flavus</name>
    <dbReference type="NCBI Taxonomy" id="1708749"/>
    <lineage>
        <taxon>Bacteria</taxon>
        <taxon>Bacillati</taxon>
        <taxon>Actinomycetota</taxon>
        <taxon>Actinomycetes</taxon>
        <taxon>Propionibacteriales</taxon>
        <taxon>Nocardioidaceae</taxon>
        <taxon>Tenggerimyces</taxon>
    </lineage>
</organism>
<keyword evidence="2" id="KW-0645">Protease</keyword>
<dbReference type="Gene3D" id="2.30.30.40">
    <property type="entry name" value="SH3 Domains"/>
    <property type="match status" value="2"/>
</dbReference>
<dbReference type="InterPro" id="IPR041382">
    <property type="entry name" value="SH3_16"/>
</dbReference>
<dbReference type="Proteomes" id="UP001595699">
    <property type="component" value="Unassembled WGS sequence"/>
</dbReference>
<dbReference type="RefSeq" id="WP_205119331.1">
    <property type="nucleotide sequence ID" value="NZ_JAFBCM010000001.1"/>
</dbReference>
<dbReference type="PANTHER" id="PTHR47053">
    <property type="entry name" value="MUREIN DD-ENDOPEPTIDASE MEPH-RELATED"/>
    <property type="match status" value="1"/>
</dbReference>
<dbReference type="EMBL" id="JBHRZH010000036">
    <property type="protein sequence ID" value="MFC3764948.1"/>
    <property type="molecule type" value="Genomic_DNA"/>
</dbReference>
<dbReference type="PANTHER" id="PTHR47053:SF1">
    <property type="entry name" value="MUREIN DD-ENDOPEPTIDASE MEPH-RELATED"/>
    <property type="match status" value="1"/>
</dbReference>
<feature type="region of interest" description="Disordered" evidence="5">
    <location>
        <begin position="275"/>
        <end position="300"/>
    </location>
</feature>
<evidence type="ECO:0000256" key="4">
    <source>
        <dbReference type="ARBA" id="ARBA00022807"/>
    </source>
</evidence>
<gene>
    <name evidence="7" type="ORF">ACFOUW_29200</name>
</gene>
<dbReference type="InterPro" id="IPR051202">
    <property type="entry name" value="Peptidase_C40"/>
</dbReference>
<dbReference type="Pfam" id="PF18348">
    <property type="entry name" value="SH3_16"/>
    <property type="match status" value="1"/>
</dbReference>
<accession>A0ABV7YLE5</accession>
<evidence type="ECO:0000256" key="1">
    <source>
        <dbReference type="ARBA" id="ARBA00007074"/>
    </source>
</evidence>
<dbReference type="Pfam" id="PF00877">
    <property type="entry name" value="NLPC_P60"/>
    <property type="match status" value="1"/>
</dbReference>
<dbReference type="Gene3D" id="3.90.1720.10">
    <property type="entry name" value="endopeptidase domain like (from Nostoc punctiforme)"/>
    <property type="match status" value="1"/>
</dbReference>
<dbReference type="SUPFAM" id="SSF54001">
    <property type="entry name" value="Cysteine proteinases"/>
    <property type="match status" value="1"/>
</dbReference>
<name>A0ABV7YLE5_9ACTN</name>
<feature type="compositionally biased region" description="Polar residues" evidence="5">
    <location>
        <begin position="291"/>
        <end position="300"/>
    </location>
</feature>
<dbReference type="PROSITE" id="PS51935">
    <property type="entry name" value="NLPC_P60"/>
    <property type="match status" value="1"/>
</dbReference>
<protein>
    <submittedName>
        <fullName evidence="7">C40 family peptidase</fullName>
    </submittedName>
</protein>
<evidence type="ECO:0000256" key="3">
    <source>
        <dbReference type="ARBA" id="ARBA00022801"/>
    </source>
</evidence>